<dbReference type="Pfam" id="PF00698">
    <property type="entry name" value="Acyl_transf_1"/>
    <property type="match status" value="1"/>
</dbReference>
<dbReference type="PANTHER" id="PTHR43775">
    <property type="entry name" value="FATTY ACID SYNTHASE"/>
    <property type="match status" value="1"/>
</dbReference>
<dbReference type="Proteomes" id="UP000887116">
    <property type="component" value="Unassembled WGS sequence"/>
</dbReference>
<keyword evidence="5" id="KW-0560">Oxidoreductase</keyword>
<dbReference type="InterPro" id="IPR050091">
    <property type="entry name" value="PKS_NRPS_Biosynth_Enz"/>
</dbReference>
<dbReference type="OrthoDB" id="6505209at2759"/>
<dbReference type="AlphaFoldDB" id="A0A8X6LZ32"/>
<keyword evidence="11" id="KW-1185">Reference proteome</keyword>
<feature type="domain" description="Malonyl-CoA:ACP transacylase (MAT)" evidence="9">
    <location>
        <begin position="1"/>
        <end position="196"/>
    </location>
</feature>
<evidence type="ECO:0000256" key="1">
    <source>
        <dbReference type="ARBA" id="ARBA00022450"/>
    </source>
</evidence>
<sequence length="197" mass="21789">MVKNLMEIEVFASSVKKSAETLKRYGLDLIDLLTNEEKTEIHLRNITSAYSMIVAIQIGLIDILNAVGIVPEGLIGYGVEELLCGYADASLTAEQVILAAYWTARTLEESNFEAGTMVDLGMSWSEVHKYCPKDIFPSRHLAEEHVTVSGPKSSVKSSVEKVKAENIFTAEVESHGYALHCHLMDAATESLRRNLEK</sequence>
<dbReference type="InterPro" id="IPR014043">
    <property type="entry name" value="Acyl_transferase_dom"/>
</dbReference>
<accession>A0A8X6LZ32</accession>
<organism evidence="10 11">
    <name type="scientific">Trichonephila clavata</name>
    <name type="common">Joro spider</name>
    <name type="synonym">Nephila clavata</name>
    <dbReference type="NCBI Taxonomy" id="2740835"/>
    <lineage>
        <taxon>Eukaryota</taxon>
        <taxon>Metazoa</taxon>
        <taxon>Ecdysozoa</taxon>
        <taxon>Arthropoda</taxon>
        <taxon>Chelicerata</taxon>
        <taxon>Arachnida</taxon>
        <taxon>Araneae</taxon>
        <taxon>Araneomorphae</taxon>
        <taxon>Entelegynae</taxon>
        <taxon>Araneoidea</taxon>
        <taxon>Nephilidae</taxon>
        <taxon>Trichonephila</taxon>
    </lineage>
</organism>
<dbReference type="PANTHER" id="PTHR43775:SF7">
    <property type="entry name" value="FATTY ACID SYNTHASE"/>
    <property type="match status" value="1"/>
</dbReference>
<evidence type="ECO:0000256" key="4">
    <source>
        <dbReference type="ARBA" id="ARBA00022857"/>
    </source>
</evidence>
<evidence type="ECO:0000313" key="10">
    <source>
        <dbReference type="EMBL" id="GFR25329.1"/>
    </source>
</evidence>
<dbReference type="EMBL" id="BMAO01038492">
    <property type="protein sequence ID" value="GFR25329.1"/>
    <property type="molecule type" value="Genomic_DNA"/>
</dbReference>
<dbReference type="GO" id="GO:0016491">
    <property type="term" value="F:oxidoreductase activity"/>
    <property type="evidence" value="ECO:0007669"/>
    <property type="project" value="UniProtKB-KW"/>
</dbReference>
<keyword evidence="2" id="KW-0444">Lipid biosynthesis</keyword>
<keyword evidence="3" id="KW-0276">Fatty acid metabolism</keyword>
<keyword evidence="4" id="KW-0521">NADP</keyword>
<dbReference type="InterPro" id="IPR001227">
    <property type="entry name" value="Ac_transferase_dom_sf"/>
</dbReference>
<protein>
    <submittedName>
        <fullName evidence="10">Fatty acid synthase</fullName>
    </submittedName>
</protein>
<dbReference type="Gene3D" id="3.40.366.10">
    <property type="entry name" value="Malonyl-Coenzyme A Acyl Carrier Protein, domain 2"/>
    <property type="match status" value="1"/>
</dbReference>
<evidence type="ECO:0000256" key="7">
    <source>
        <dbReference type="ARBA" id="ARBA00023160"/>
    </source>
</evidence>
<dbReference type="GO" id="GO:0004312">
    <property type="term" value="F:fatty acid synthase activity"/>
    <property type="evidence" value="ECO:0007669"/>
    <property type="project" value="TreeGrafter"/>
</dbReference>
<dbReference type="SUPFAM" id="SSF52151">
    <property type="entry name" value="FabD/lysophospholipase-like"/>
    <property type="match status" value="1"/>
</dbReference>
<evidence type="ECO:0000256" key="5">
    <source>
        <dbReference type="ARBA" id="ARBA00023002"/>
    </source>
</evidence>
<reference evidence="10" key="1">
    <citation type="submission" date="2020-07" db="EMBL/GenBank/DDBJ databases">
        <title>Multicomponent nature underlies the extraordinary mechanical properties of spider dragline silk.</title>
        <authorList>
            <person name="Kono N."/>
            <person name="Nakamura H."/>
            <person name="Mori M."/>
            <person name="Yoshida Y."/>
            <person name="Ohtoshi R."/>
            <person name="Malay A.D."/>
            <person name="Moran D.A.P."/>
            <person name="Tomita M."/>
            <person name="Numata K."/>
            <person name="Arakawa K."/>
        </authorList>
    </citation>
    <scope>NUCLEOTIDE SEQUENCE</scope>
</reference>
<evidence type="ECO:0000313" key="11">
    <source>
        <dbReference type="Proteomes" id="UP000887116"/>
    </source>
</evidence>
<evidence type="ECO:0000256" key="2">
    <source>
        <dbReference type="ARBA" id="ARBA00022516"/>
    </source>
</evidence>
<evidence type="ECO:0000256" key="3">
    <source>
        <dbReference type="ARBA" id="ARBA00022832"/>
    </source>
</evidence>
<dbReference type="GO" id="GO:0006633">
    <property type="term" value="P:fatty acid biosynthetic process"/>
    <property type="evidence" value="ECO:0007669"/>
    <property type="project" value="UniProtKB-KW"/>
</dbReference>
<dbReference type="InterPro" id="IPR016035">
    <property type="entry name" value="Acyl_Trfase/lysoPLipase"/>
</dbReference>
<keyword evidence="6" id="KW-0443">Lipid metabolism</keyword>
<comment type="caution">
    <text evidence="10">The sequence shown here is derived from an EMBL/GenBank/DDBJ whole genome shotgun (WGS) entry which is preliminary data.</text>
</comment>
<keyword evidence="7" id="KW-0275">Fatty acid biosynthesis</keyword>
<evidence type="ECO:0000256" key="8">
    <source>
        <dbReference type="ARBA" id="ARBA00023268"/>
    </source>
</evidence>
<evidence type="ECO:0000256" key="6">
    <source>
        <dbReference type="ARBA" id="ARBA00023098"/>
    </source>
</evidence>
<proteinExistence type="predicted"/>
<feature type="non-terminal residue" evidence="10">
    <location>
        <position position="1"/>
    </location>
</feature>
<keyword evidence="1" id="KW-0596">Phosphopantetheine</keyword>
<name>A0A8X6LZ32_TRICU</name>
<evidence type="ECO:0000259" key="9">
    <source>
        <dbReference type="Pfam" id="PF00698"/>
    </source>
</evidence>
<gene>
    <name evidence="10" type="primary">FASN_26</name>
    <name evidence="10" type="ORF">TNCT_368071</name>
</gene>
<keyword evidence="8" id="KW-0511">Multifunctional enzyme</keyword>